<name>A0A1N7P1Q0_9BACT</name>
<evidence type="ECO:0000313" key="2">
    <source>
        <dbReference type="Proteomes" id="UP000186917"/>
    </source>
</evidence>
<accession>A0A1N7P1Q0</accession>
<dbReference type="Proteomes" id="UP000186917">
    <property type="component" value="Unassembled WGS sequence"/>
</dbReference>
<protein>
    <submittedName>
        <fullName evidence="1">Uncharacterized protein</fullName>
    </submittedName>
</protein>
<dbReference type="STRING" id="477680.SAMN05421788_103113"/>
<sequence length="120" mass="13381">MKQIIPVLFFLLIINEGRSQNVPSMPVDSIAHGEGVALTALLKLNNQQALAVEAFTKKHLNFTDSVKHVVPNAASRIQLIKESRAAYEATLQLIFTTDQYQGYLAETERRKAAFKQKRAG</sequence>
<proteinExistence type="predicted"/>
<reference evidence="2" key="1">
    <citation type="submission" date="2017-01" db="EMBL/GenBank/DDBJ databases">
        <authorList>
            <person name="Varghese N."/>
            <person name="Submissions S."/>
        </authorList>
    </citation>
    <scope>NUCLEOTIDE SEQUENCE [LARGE SCALE GENOMIC DNA]</scope>
    <source>
        <strain evidence="2">DSM 21054</strain>
    </source>
</reference>
<dbReference type="RefSeq" id="WP_076378767.1">
    <property type="nucleotide sequence ID" value="NZ_AP017422.1"/>
</dbReference>
<dbReference type="EMBL" id="FTOR01000003">
    <property type="protein sequence ID" value="SIT04484.1"/>
    <property type="molecule type" value="Genomic_DNA"/>
</dbReference>
<dbReference type="AlphaFoldDB" id="A0A1N7P1Q0"/>
<evidence type="ECO:0000313" key="1">
    <source>
        <dbReference type="EMBL" id="SIT04484.1"/>
    </source>
</evidence>
<keyword evidence="2" id="KW-1185">Reference proteome</keyword>
<organism evidence="1 2">
    <name type="scientific">Filimonas lacunae</name>
    <dbReference type="NCBI Taxonomy" id="477680"/>
    <lineage>
        <taxon>Bacteria</taxon>
        <taxon>Pseudomonadati</taxon>
        <taxon>Bacteroidota</taxon>
        <taxon>Chitinophagia</taxon>
        <taxon>Chitinophagales</taxon>
        <taxon>Chitinophagaceae</taxon>
        <taxon>Filimonas</taxon>
    </lineage>
</organism>
<gene>
    <name evidence="1" type="ORF">SAMN05421788_103113</name>
</gene>